<dbReference type="EMBL" id="SGOE01000010">
    <property type="protein sequence ID" value="TRB01980.1"/>
    <property type="molecule type" value="Genomic_DNA"/>
</dbReference>
<dbReference type="RefSeq" id="WP_065116446.1">
    <property type="nucleotide sequence ID" value="NZ_JAALYV010000004.1"/>
</dbReference>
<dbReference type="Proteomes" id="UP000317023">
    <property type="component" value="Unassembled WGS sequence"/>
</dbReference>
<proteinExistence type="predicted"/>
<reference evidence="1 2" key="1">
    <citation type="journal article" date="2019" name="Appl. Microbiol. Biotechnol.">
        <title>Differential efficiency of wild type rhizogenic strains for rol gene transformation of plants.</title>
        <authorList>
            <person name="Desmet S."/>
            <person name="De Keyser E."/>
            <person name="Van Vaerenbergh J."/>
            <person name="Baeyen S."/>
            <person name="Van Huylenbroeck J."/>
            <person name="Geelen D."/>
            <person name="Dhooghe E."/>
        </authorList>
    </citation>
    <scope>NUCLEOTIDE SEQUENCE [LARGE SCALE GENOMIC DNA]</scope>
    <source>
        <strain evidence="1 2">MAFF210266</strain>
    </source>
</reference>
<protein>
    <submittedName>
        <fullName evidence="1">Uncharacterized protein</fullName>
    </submittedName>
</protein>
<dbReference type="AlphaFoldDB" id="A0A546XMJ2"/>
<name>A0A546XMJ2_AGRTU</name>
<sequence length="177" mass="19262">MLSKPVKFDDGSTPVGIWLELHSTERQWKNTYVSLLNAGGSSRDIALQAIGTQHGLLRNLSQFPAERWRMLCDGQGWTPLGCSALSWCQGDVTFSEVADRGKNADWRIDPEIGSDFAALMLNPAIVPADLGALLRTEQDDFAAALALASKPERLSASFVLPQDARPGPLARAMLQAR</sequence>
<evidence type="ECO:0000313" key="2">
    <source>
        <dbReference type="Proteomes" id="UP000317023"/>
    </source>
</evidence>
<evidence type="ECO:0000313" key="1">
    <source>
        <dbReference type="EMBL" id="TRB01980.1"/>
    </source>
</evidence>
<organism evidence="1 2">
    <name type="scientific">Agrobacterium tumefaciens</name>
    <dbReference type="NCBI Taxonomy" id="358"/>
    <lineage>
        <taxon>Bacteria</taxon>
        <taxon>Pseudomonadati</taxon>
        <taxon>Pseudomonadota</taxon>
        <taxon>Alphaproteobacteria</taxon>
        <taxon>Hyphomicrobiales</taxon>
        <taxon>Rhizobiaceae</taxon>
        <taxon>Rhizobium/Agrobacterium group</taxon>
        <taxon>Agrobacterium</taxon>
        <taxon>Agrobacterium tumefaciens complex</taxon>
    </lineage>
</organism>
<gene>
    <name evidence="1" type="ORF">EXN61_24435</name>
</gene>
<accession>A0A546XMJ2</accession>
<comment type="caution">
    <text evidence="1">The sequence shown here is derived from an EMBL/GenBank/DDBJ whole genome shotgun (WGS) entry which is preliminary data.</text>
</comment>